<evidence type="ECO:0000256" key="1">
    <source>
        <dbReference type="SAM" id="MobiDB-lite"/>
    </source>
</evidence>
<accession>A0A5S3R7P9</accession>
<feature type="region of interest" description="Disordered" evidence="1">
    <location>
        <begin position="515"/>
        <end position="540"/>
    </location>
</feature>
<feature type="chain" id="PRO_5024431913" evidence="2">
    <location>
        <begin position="27"/>
        <end position="612"/>
    </location>
</feature>
<dbReference type="RefSeq" id="WP_138603122.1">
    <property type="nucleotide sequence ID" value="NZ_VCIA01000001.1"/>
</dbReference>
<dbReference type="EMBL" id="VCIA01000001">
    <property type="protein sequence ID" value="TMN22213.1"/>
    <property type="molecule type" value="Genomic_DNA"/>
</dbReference>
<evidence type="ECO:0000313" key="3">
    <source>
        <dbReference type="EMBL" id="TMN22213.1"/>
    </source>
</evidence>
<proteinExistence type="predicted"/>
<organism evidence="3 4">
    <name type="scientific">Lentibacillus cibarius</name>
    <dbReference type="NCBI Taxonomy" id="2583219"/>
    <lineage>
        <taxon>Bacteria</taxon>
        <taxon>Bacillati</taxon>
        <taxon>Bacillota</taxon>
        <taxon>Bacilli</taxon>
        <taxon>Bacillales</taxon>
        <taxon>Bacillaceae</taxon>
        <taxon>Lentibacillus</taxon>
    </lineage>
</organism>
<protein>
    <submittedName>
        <fullName evidence="3">YhgE/Pip domain-containing protein</fullName>
    </submittedName>
</protein>
<dbReference type="OrthoDB" id="9815841at2"/>
<dbReference type="SUPFAM" id="SSF58104">
    <property type="entry name" value="Methyl-accepting chemotaxis protein (MCP) signaling domain"/>
    <property type="match status" value="1"/>
</dbReference>
<evidence type="ECO:0000313" key="4">
    <source>
        <dbReference type="Proteomes" id="UP000306980"/>
    </source>
</evidence>
<sequence length="612" mass="66870">MRLKKLLTVLMSAMLVVGSLPVPSFAADDTNDGQKTDDTGTKAGEYSTKDEAIYGNLDASGSLEDMYVINTFHVTEPGQLVDYGKYTDVRNLSNLKDVKQTSDNKIRFQAEKGEFYYQGDMANQPLPWDIHITYILDGKELGPDELAGKNGTLELQIATSANGNVDPVFFKNYMLQISATMGPETFTNIQAPDGMKVSSGKDTQVTFTVMPEKEETFIISADVTDFEMDPISISATPASMPIEDPNLGNMKSKMQSLSNAIRDINKGVGDLNRGISDLNDGAADLSSGSSDYLSGINELDQSSGELKRGSADIRDALQKMDKSLQGNAGAPDMREFNKVPKGLRDMAGGLRQSAEGLDTLERNYRKAYSQLDSAMSGIPNYGISKQQIQALQNSNADPRVIKQLLDTYRSAQQAKGTYQAVQRVFGAVSGTLDKVSGNLRTMANNAENMATGIEKSMKNMNQMGALKELEKGLSALATEYKAFHSGLVDYTDGVGNLATSYQDINAGIQEITGGTSDLDSGASELKSGAEELQQETSDLPGEVQSEVDEMMDEYDASDFEPQSFVSDKNEKIDVVQFVLQTKRIEMAEPDLTERTDEKEEKGFWARLMDLFR</sequence>
<name>A0A5S3R7P9_9BACI</name>
<keyword evidence="2" id="KW-0732">Signal</keyword>
<comment type="caution">
    <text evidence="3">The sequence shown here is derived from an EMBL/GenBank/DDBJ whole genome shotgun (WGS) entry which is preliminary data.</text>
</comment>
<dbReference type="Proteomes" id="UP000306980">
    <property type="component" value="Unassembled WGS sequence"/>
</dbReference>
<evidence type="ECO:0000256" key="2">
    <source>
        <dbReference type="SAM" id="SignalP"/>
    </source>
</evidence>
<gene>
    <name evidence="3" type="ORF">FFL34_08780</name>
</gene>
<dbReference type="AlphaFoldDB" id="A0A5S3R7P9"/>
<dbReference type="Gene3D" id="1.10.287.950">
    <property type="entry name" value="Methyl-accepting chemotaxis protein"/>
    <property type="match status" value="2"/>
</dbReference>
<reference evidence="3 4" key="1">
    <citation type="submission" date="2019-05" db="EMBL/GenBank/DDBJ databases">
        <title>Genomic analysis of Lentibacillus sp. NKC220-2.</title>
        <authorList>
            <person name="Oh Y.J."/>
        </authorList>
    </citation>
    <scope>NUCLEOTIDE SEQUENCE [LARGE SCALE GENOMIC DNA]</scope>
    <source>
        <strain evidence="3 4">NKC220-2</strain>
    </source>
</reference>
<feature type="signal peptide" evidence="2">
    <location>
        <begin position="1"/>
        <end position="26"/>
    </location>
</feature>